<feature type="domain" description="Transcription regulator PadR N-terminal" evidence="2">
    <location>
        <begin position="28"/>
        <end position="96"/>
    </location>
</feature>
<dbReference type="EMBL" id="JAPDDR010000001">
    <property type="protein sequence ID" value="MCW1912195.1"/>
    <property type="molecule type" value="Genomic_DNA"/>
</dbReference>
<dbReference type="Pfam" id="PF03551">
    <property type="entry name" value="PadR"/>
    <property type="match status" value="1"/>
</dbReference>
<dbReference type="Proteomes" id="UP001165653">
    <property type="component" value="Unassembled WGS sequence"/>
</dbReference>
<proteinExistence type="predicted"/>
<dbReference type="PANTHER" id="PTHR33169:SF24">
    <property type="entry name" value="TRANSCRIPTIONAL REGULATOR, PADR FAMILY"/>
    <property type="match status" value="1"/>
</dbReference>
<comment type="caution">
    <text evidence="3">The sequence shown here is derived from an EMBL/GenBank/DDBJ whole genome shotgun (WGS) entry which is preliminary data.</text>
</comment>
<dbReference type="InterPro" id="IPR011991">
    <property type="entry name" value="ArsR-like_HTH"/>
</dbReference>
<sequence>MSELDSNARELFDNWTVQMRKGVLDLCILKALAGGECYGYALVKSLVAIPGIGVAEGSIYPLLSRLKKQGLVTTRLEESTEGPARKYYRLTPAGTALGEEMQSYFADMAKGVAGLGEFTGPSPQLPKPATDSRKAKPQVSP</sequence>
<reference evidence="3" key="1">
    <citation type="submission" date="2022-10" db="EMBL/GenBank/DDBJ databases">
        <title>Luteolibacter sp. GHJ8, whole genome shotgun sequencing project.</title>
        <authorList>
            <person name="Zhao G."/>
            <person name="Shen L."/>
        </authorList>
    </citation>
    <scope>NUCLEOTIDE SEQUENCE</scope>
    <source>
        <strain evidence="3">GHJ8</strain>
    </source>
</reference>
<gene>
    <name evidence="3" type="ORF">OJ996_01335</name>
</gene>
<dbReference type="PANTHER" id="PTHR33169">
    <property type="entry name" value="PADR-FAMILY TRANSCRIPTIONAL REGULATOR"/>
    <property type="match status" value="1"/>
</dbReference>
<dbReference type="Gene3D" id="1.10.10.10">
    <property type="entry name" value="Winged helix-like DNA-binding domain superfamily/Winged helix DNA-binding domain"/>
    <property type="match status" value="1"/>
</dbReference>
<evidence type="ECO:0000259" key="2">
    <source>
        <dbReference type="Pfam" id="PF03551"/>
    </source>
</evidence>
<organism evidence="3 4">
    <name type="scientific">Luteolibacter rhizosphaerae</name>
    <dbReference type="NCBI Taxonomy" id="2989719"/>
    <lineage>
        <taxon>Bacteria</taxon>
        <taxon>Pseudomonadati</taxon>
        <taxon>Verrucomicrobiota</taxon>
        <taxon>Verrucomicrobiia</taxon>
        <taxon>Verrucomicrobiales</taxon>
        <taxon>Verrucomicrobiaceae</taxon>
        <taxon>Luteolibacter</taxon>
    </lineage>
</organism>
<protein>
    <submittedName>
        <fullName evidence="3">PadR family transcriptional regulator</fullName>
    </submittedName>
</protein>
<dbReference type="InterPro" id="IPR005149">
    <property type="entry name" value="Tscrpt_reg_PadR_N"/>
</dbReference>
<dbReference type="CDD" id="cd00090">
    <property type="entry name" value="HTH_ARSR"/>
    <property type="match status" value="1"/>
</dbReference>
<accession>A0ABT3FX93</accession>
<dbReference type="RefSeq" id="WP_264510371.1">
    <property type="nucleotide sequence ID" value="NZ_JAPDDR010000001.1"/>
</dbReference>
<evidence type="ECO:0000313" key="3">
    <source>
        <dbReference type="EMBL" id="MCW1912195.1"/>
    </source>
</evidence>
<dbReference type="SUPFAM" id="SSF46785">
    <property type="entry name" value="Winged helix' DNA-binding domain"/>
    <property type="match status" value="1"/>
</dbReference>
<evidence type="ECO:0000313" key="4">
    <source>
        <dbReference type="Proteomes" id="UP001165653"/>
    </source>
</evidence>
<name>A0ABT3FX93_9BACT</name>
<dbReference type="InterPro" id="IPR036390">
    <property type="entry name" value="WH_DNA-bd_sf"/>
</dbReference>
<evidence type="ECO:0000256" key="1">
    <source>
        <dbReference type="SAM" id="MobiDB-lite"/>
    </source>
</evidence>
<feature type="region of interest" description="Disordered" evidence="1">
    <location>
        <begin position="117"/>
        <end position="141"/>
    </location>
</feature>
<dbReference type="InterPro" id="IPR036388">
    <property type="entry name" value="WH-like_DNA-bd_sf"/>
</dbReference>
<keyword evidence="4" id="KW-1185">Reference proteome</keyword>
<dbReference type="InterPro" id="IPR052509">
    <property type="entry name" value="Metal_resp_DNA-bind_regulator"/>
</dbReference>